<reference evidence="3" key="1">
    <citation type="journal article" date="2019" name="Int. J. Syst. Evol. Microbiol.">
        <title>The Global Catalogue of Microorganisms (GCM) 10K type strain sequencing project: providing services to taxonomists for standard genome sequencing and annotation.</title>
        <authorList>
            <consortium name="The Broad Institute Genomics Platform"/>
            <consortium name="The Broad Institute Genome Sequencing Center for Infectious Disease"/>
            <person name="Wu L."/>
            <person name="Ma J."/>
        </authorList>
    </citation>
    <scope>NUCLEOTIDE SEQUENCE [LARGE SCALE GENOMIC DNA]</scope>
    <source>
        <strain evidence="3">CCM 8930</strain>
    </source>
</reference>
<dbReference type="Proteomes" id="UP001596171">
    <property type="component" value="Unassembled WGS sequence"/>
</dbReference>
<keyword evidence="1" id="KW-0472">Membrane</keyword>
<evidence type="ECO:0000313" key="2">
    <source>
        <dbReference type="EMBL" id="MFC6200536.1"/>
    </source>
</evidence>
<keyword evidence="1" id="KW-1133">Transmembrane helix</keyword>
<evidence type="ECO:0000313" key="3">
    <source>
        <dbReference type="Proteomes" id="UP001596171"/>
    </source>
</evidence>
<name>A0ABW1SFR8_9LACO</name>
<sequence>MLIIIMLIAGFTAGWLLITRHRLWGIVAVVVMLGCQGLLLLDTVAHFGTSLTTQTVTTKIAPVASIKGNQLLVTKQLKQGKTSYTAYATRQPRTRKTQLILNHQKRVRIVTGVRDDQVAKVTQNRCYVYRQAWLKWLFSGVTAENQRQQQTVTYRLSSTWHVLTKAQLTTLSRRLKQPAVQAQLQQTVKQQVATKLKAQPQLASQKATLVKQAEQTAISTVIKQVQNGQN</sequence>
<proteinExistence type="predicted"/>
<feature type="transmembrane region" description="Helical" evidence="1">
    <location>
        <begin position="23"/>
        <end position="41"/>
    </location>
</feature>
<dbReference type="RefSeq" id="WP_137614847.1">
    <property type="nucleotide sequence ID" value="NZ_BJDI01000001.1"/>
</dbReference>
<keyword evidence="3" id="KW-1185">Reference proteome</keyword>
<gene>
    <name evidence="2" type="ORF">ACFP1L_01335</name>
</gene>
<evidence type="ECO:0000256" key="1">
    <source>
        <dbReference type="SAM" id="Phobius"/>
    </source>
</evidence>
<accession>A0ABW1SFR8</accession>
<organism evidence="2 3">
    <name type="scientific">Lactiplantibacillus nangangensis</name>
    <dbReference type="NCBI Taxonomy" id="2559917"/>
    <lineage>
        <taxon>Bacteria</taxon>
        <taxon>Bacillati</taxon>
        <taxon>Bacillota</taxon>
        <taxon>Bacilli</taxon>
        <taxon>Lactobacillales</taxon>
        <taxon>Lactobacillaceae</taxon>
        <taxon>Lactiplantibacillus</taxon>
    </lineage>
</organism>
<comment type="caution">
    <text evidence="2">The sequence shown here is derived from an EMBL/GenBank/DDBJ whole genome shotgun (WGS) entry which is preliminary data.</text>
</comment>
<protein>
    <submittedName>
        <fullName evidence="2">DUF4811 domain-containing protein</fullName>
    </submittedName>
</protein>
<dbReference type="InterPro" id="IPR032083">
    <property type="entry name" value="DUF4811"/>
</dbReference>
<keyword evidence="1" id="KW-0812">Transmembrane</keyword>
<dbReference type="EMBL" id="JBHSSE010000003">
    <property type="protein sequence ID" value="MFC6200536.1"/>
    <property type="molecule type" value="Genomic_DNA"/>
</dbReference>
<dbReference type="Pfam" id="PF16069">
    <property type="entry name" value="DUF4811"/>
    <property type="match status" value="1"/>
</dbReference>